<reference evidence="5" key="2">
    <citation type="submission" date="2023-04" db="EMBL/GenBank/DDBJ databases">
        <authorList>
            <person name="Bruccoleri R.E."/>
            <person name="Oakeley E.J."/>
            <person name="Faust A.-M."/>
            <person name="Dessus-Babus S."/>
            <person name="Altorfer M."/>
            <person name="Burckhardt D."/>
            <person name="Oertli M."/>
            <person name="Naumann U."/>
            <person name="Petersen F."/>
            <person name="Wong J."/>
        </authorList>
    </citation>
    <scope>NUCLEOTIDE SEQUENCE</scope>
    <source>
        <strain evidence="5">GSM-AAB239-AS_SAM_17_03QT</strain>
        <tissue evidence="5">Leaf</tissue>
    </source>
</reference>
<dbReference type="AlphaFoldDB" id="A0AAX6E492"/>
<sequence length="193" mass="22343">MVVLYAHQVFAKKLQAMASSTSSPDDNKKKMKTSAAASTNQEHLAYVKSYLKAVRGVFQCYGEQTKFDEFIKLLVDYLNRRIGIKRLVKGASELLECYPVLILGFNSFLPKRYEITAKKLEPVGLIHALAFTKKVEERFRNDTERYESFLDILKRIRFGKKSLHDSFKKILDVFHDNYDLLDEFGNFLPNTKT</sequence>
<dbReference type="Pfam" id="PF02671">
    <property type="entry name" value="PAH"/>
    <property type="match status" value="2"/>
</dbReference>
<dbReference type="PANTHER" id="PTHR12346">
    <property type="entry name" value="SIN3B-RELATED"/>
    <property type="match status" value="1"/>
</dbReference>
<proteinExistence type="predicted"/>
<reference evidence="5" key="1">
    <citation type="journal article" date="2023" name="GigaByte">
        <title>Genome assembly of the bearded iris, Iris pallida Lam.</title>
        <authorList>
            <person name="Bruccoleri R.E."/>
            <person name="Oakeley E.J."/>
            <person name="Faust A.M.E."/>
            <person name="Altorfer M."/>
            <person name="Dessus-Babus S."/>
            <person name="Burckhardt D."/>
            <person name="Oertli M."/>
            <person name="Naumann U."/>
            <person name="Petersen F."/>
            <person name="Wong J."/>
        </authorList>
    </citation>
    <scope>NUCLEOTIDE SEQUENCE</scope>
    <source>
        <strain evidence="5">GSM-AAB239-AS_SAM_17_03QT</strain>
    </source>
</reference>
<evidence type="ECO:0000256" key="2">
    <source>
        <dbReference type="ARBA" id="ARBA00022491"/>
    </source>
</evidence>
<evidence type="ECO:0000313" key="5">
    <source>
        <dbReference type="EMBL" id="KAJ6798811.1"/>
    </source>
</evidence>
<comment type="caution">
    <text evidence="5">The sequence shown here is derived from an EMBL/GenBank/DDBJ whole genome shotgun (WGS) entry which is preliminary data.</text>
</comment>
<dbReference type="PANTHER" id="PTHR12346:SF0">
    <property type="entry name" value="SIN3A, ISOFORM G"/>
    <property type="match status" value="1"/>
</dbReference>
<name>A0AAX6E492_IRIPA</name>
<keyword evidence="6" id="KW-1185">Reference proteome</keyword>
<dbReference type="GO" id="GO:0003714">
    <property type="term" value="F:transcription corepressor activity"/>
    <property type="evidence" value="ECO:0007669"/>
    <property type="project" value="InterPro"/>
</dbReference>
<dbReference type="GO" id="GO:0000118">
    <property type="term" value="C:histone deacetylase complex"/>
    <property type="evidence" value="ECO:0007669"/>
    <property type="project" value="TreeGrafter"/>
</dbReference>
<dbReference type="InterPro" id="IPR003822">
    <property type="entry name" value="PAH"/>
</dbReference>
<dbReference type="Proteomes" id="UP001140949">
    <property type="component" value="Unassembled WGS sequence"/>
</dbReference>
<dbReference type="GO" id="GO:0000785">
    <property type="term" value="C:chromatin"/>
    <property type="evidence" value="ECO:0007669"/>
    <property type="project" value="TreeGrafter"/>
</dbReference>
<evidence type="ECO:0000313" key="6">
    <source>
        <dbReference type="Proteomes" id="UP001140949"/>
    </source>
</evidence>
<evidence type="ECO:0000256" key="3">
    <source>
        <dbReference type="ARBA" id="ARBA00023242"/>
    </source>
</evidence>
<evidence type="ECO:0000256" key="1">
    <source>
        <dbReference type="ARBA" id="ARBA00004123"/>
    </source>
</evidence>
<keyword evidence="2" id="KW-0678">Repressor</keyword>
<dbReference type="EMBL" id="JANAVB010040218">
    <property type="protein sequence ID" value="KAJ6798811.1"/>
    <property type="molecule type" value="Genomic_DNA"/>
</dbReference>
<protein>
    <submittedName>
        <fullName evidence="5">Paired amphipathic helix protein Sin3-like 4</fullName>
    </submittedName>
</protein>
<dbReference type="SUPFAM" id="SSF47762">
    <property type="entry name" value="PAH2 domain"/>
    <property type="match status" value="2"/>
</dbReference>
<accession>A0AAX6E492</accession>
<organism evidence="5 6">
    <name type="scientific">Iris pallida</name>
    <name type="common">Sweet iris</name>
    <dbReference type="NCBI Taxonomy" id="29817"/>
    <lineage>
        <taxon>Eukaryota</taxon>
        <taxon>Viridiplantae</taxon>
        <taxon>Streptophyta</taxon>
        <taxon>Embryophyta</taxon>
        <taxon>Tracheophyta</taxon>
        <taxon>Spermatophyta</taxon>
        <taxon>Magnoliopsida</taxon>
        <taxon>Liliopsida</taxon>
        <taxon>Asparagales</taxon>
        <taxon>Iridaceae</taxon>
        <taxon>Iridoideae</taxon>
        <taxon>Irideae</taxon>
        <taxon>Iris</taxon>
    </lineage>
</organism>
<dbReference type="PROSITE" id="PS51477">
    <property type="entry name" value="PAH"/>
    <property type="match status" value="1"/>
</dbReference>
<gene>
    <name evidence="5" type="ORF">M6B38_211100</name>
</gene>
<comment type="subcellular location">
    <subcellularLocation>
        <location evidence="1 4">Nucleus</location>
    </subcellularLocation>
</comment>
<dbReference type="InterPro" id="IPR036600">
    <property type="entry name" value="PAH_sf"/>
</dbReference>
<evidence type="ECO:0000256" key="4">
    <source>
        <dbReference type="PROSITE-ProRule" id="PRU00810"/>
    </source>
</evidence>
<keyword evidence="3 4" id="KW-0539">Nucleus</keyword>
<dbReference type="InterPro" id="IPR039774">
    <property type="entry name" value="Sin3-like"/>
</dbReference>
<dbReference type="Gene3D" id="1.20.1160.11">
    <property type="entry name" value="Paired amphipathic helix"/>
    <property type="match status" value="2"/>
</dbReference>
<dbReference type="GO" id="GO:0000122">
    <property type="term" value="P:negative regulation of transcription by RNA polymerase II"/>
    <property type="evidence" value="ECO:0007669"/>
    <property type="project" value="TreeGrafter"/>
</dbReference>